<comment type="caution">
    <text evidence="1">The sequence shown here is derived from an EMBL/GenBank/DDBJ whole genome shotgun (WGS) entry which is preliminary data.</text>
</comment>
<proteinExistence type="predicted"/>
<gene>
    <name evidence="1" type="ORF">HNQ77_000491</name>
</gene>
<dbReference type="Gene3D" id="3.30.530.20">
    <property type="match status" value="1"/>
</dbReference>
<evidence type="ECO:0000313" key="1">
    <source>
        <dbReference type="EMBL" id="MBB6142553.1"/>
    </source>
</evidence>
<dbReference type="AlphaFoldDB" id="A0A841JMT7"/>
<dbReference type="RefSeq" id="WP_082125183.1">
    <property type="nucleotide sequence ID" value="NZ_JACHEK010000001.1"/>
</dbReference>
<dbReference type="CDD" id="cd07820">
    <property type="entry name" value="SRPBCC_3"/>
    <property type="match status" value="1"/>
</dbReference>
<dbReference type="InterPro" id="IPR023393">
    <property type="entry name" value="START-like_dom_sf"/>
</dbReference>
<reference evidence="1 2" key="1">
    <citation type="submission" date="2020-08" db="EMBL/GenBank/DDBJ databases">
        <title>Genomic Encyclopedia of Type Strains, Phase IV (KMG-IV): sequencing the most valuable type-strain genomes for metagenomic binning, comparative biology and taxonomic classification.</title>
        <authorList>
            <person name="Goeker M."/>
        </authorList>
    </citation>
    <scope>NUCLEOTIDE SEQUENCE [LARGE SCALE GENOMIC DNA]</scope>
    <source>
        <strain evidence="1 2">DSM 103733</strain>
    </source>
</reference>
<organism evidence="1 2">
    <name type="scientific">Silvibacterium bohemicum</name>
    <dbReference type="NCBI Taxonomy" id="1577686"/>
    <lineage>
        <taxon>Bacteria</taxon>
        <taxon>Pseudomonadati</taxon>
        <taxon>Acidobacteriota</taxon>
        <taxon>Terriglobia</taxon>
        <taxon>Terriglobales</taxon>
        <taxon>Acidobacteriaceae</taxon>
        <taxon>Silvibacterium</taxon>
    </lineage>
</organism>
<accession>A0A841JMT7</accession>
<keyword evidence="2" id="KW-1185">Reference proteome</keyword>
<name>A0A841JMT7_9BACT</name>
<dbReference type="EMBL" id="JACHEK010000001">
    <property type="protein sequence ID" value="MBB6142553.1"/>
    <property type="molecule type" value="Genomic_DNA"/>
</dbReference>
<dbReference type="Proteomes" id="UP000538666">
    <property type="component" value="Unassembled WGS sequence"/>
</dbReference>
<protein>
    <submittedName>
        <fullName evidence="1">Ligand-binding SRPBCC domain-containing protein</fullName>
    </submittedName>
</protein>
<dbReference type="SUPFAM" id="SSF55961">
    <property type="entry name" value="Bet v1-like"/>
    <property type="match status" value="1"/>
</dbReference>
<evidence type="ECO:0000313" key="2">
    <source>
        <dbReference type="Proteomes" id="UP000538666"/>
    </source>
</evidence>
<sequence>MFAPIERCFLLSTSVEIVQHELKMRPVRGRTSGLVSKGGTIRWQGRQLGLPQFHESLIDAYEPPVFFRDRMIAGRFASFSHAHSFEDHGHDGVLLRDELHFTMPWGWAGQIAGALLLVPHIRRLLHRRFALLKHIAESDEWRKYLPER</sequence>
<dbReference type="OrthoDB" id="9801773at2"/>